<evidence type="ECO:0000256" key="2">
    <source>
        <dbReference type="ARBA" id="ARBA00007898"/>
    </source>
</evidence>
<evidence type="ECO:0000256" key="6">
    <source>
        <dbReference type="ARBA" id="ARBA00023251"/>
    </source>
</evidence>
<dbReference type="Pfam" id="PF00905">
    <property type="entry name" value="Transpeptidase"/>
    <property type="match status" value="1"/>
</dbReference>
<dbReference type="Proteomes" id="UP001597510">
    <property type="component" value="Unassembled WGS sequence"/>
</dbReference>
<dbReference type="InterPro" id="IPR001460">
    <property type="entry name" value="PCN-bd_Tpept"/>
</dbReference>
<dbReference type="EC" id="3.5.2.6" evidence="3 7"/>
<dbReference type="PANTHER" id="PTHR30627:SF6">
    <property type="entry name" value="BETA-LACTAMASE YBXI-RELATED"/>
    <property type="match status" value="1"/>
</dbReference>
<comment type="caution">
    <text evidence="9">The sequence shown here is derived from an EMBL/GenBank/DDBJ whole genome shotgun (WGS) entry which is preliminary data.</text>
</comment>
<proteinExistence type="inferred from homology"/>
<evidence type="ECO:0000259" key="8">
    <source>
        <dbReference type="Pfam" id="PF00905"/>
    </source>
</evidence>
<evidence type="ECO:0000256" key="4">
    <source>
        <dbReference type="ARBA" id="ARBA00022729"/>
    </source>
</evidence>
<evidence type="ECO:0000313" key="9">
    <source>
        <dbReference type="EMBL" id="MFD2522405.1"/>
    </source>
</evidence>
<keyword evidence="10" id="KW-1185">Reference proteome</keyword>
<dbReference type="PROSITE" id="PS00337">
    <property type="entry name" value="BETA_LACTAMASE_D"/>
    <property type="match status" value="1"/>
</dbReference>
<dbReference type="SUPFAM" id="SSF56601">
    <property type="entry name" value="beta-lactamase/transpeptidase-like"/>
    <property type="match status" value="1"/>
</dbReference>
<gene>
    <name evidence="9" type="primary">blaOXA</name>
    <name evidence="9" type="ORF">ACFSR2_16020</name>
</gene>
<dbReference type="PANTHER" id="PTHR30627">
    <property type="entry name" value="PEPTIDOGLYCAN D,D-TRANSPEPTIDASE"/>
    <property type="match status" value="1"/>
</dbReference>
<dbReference type="InterPro" id="IPR050515">
    <property type="entry name" value="Beta-lactam/transpept"/>
</dbReference>
<evidence type="ECO:0000313" key="10">
    <source>
        <dbReference type="Proteomes" id="UP001597510"/>
    </source>
</evidence>
<accession>A0ABW5JA26</accession>
<evidence type="ECO:0000256" key="7">
    <source>
        <dbReference type="RuleBase" id="RU361140"/>
    </source>
</evidence>
<keyword evidence="6 7" id="KW-0046">Antibiotic resistance</keyword>
<keyword evidence="4" id="KW-0732">Signal</keyword>
<protein>
    <recommendedName>
        <fullName evidence="3 7">Beta-lactamase</fullName>
        <ecNumber evidence="3 7">3.5.2.6</ecNumber>
    </recommendedName>
</protein>
<dbReference type="Gene3D" id="3.40.710.10">
    <property type="entry name" value="DD-peptidase/beta-lactamase superfamily"/>
    <property type="match status" value="1"/>
</dbReference>
<evidence type="ECO:0000256" key="3">
    <source>
        <dbReference type="ARBA" id="ARBA00012865"/>
    </source>
</evidence>
<comment type="similarity">
    <text evidence="2 7">Belongs to the class-D beta-lactamase family.</text>
</comment>
<dbReference type="InterPro" id="IPR012338">
    <property type="entry name" value="Beta-lactam/transpept-like"/>
</dbReference>
<organism evidence="9 10">
    <name type="scientific">Emticicia soli</name>
    <dbReference type="NCBI Taxonomy" id="2027878"/>
    <lineage>
        <taxon>Bacteria</taxon>
        <taxon>Pseudomonadati</taxon>
        <taxon>Bacteroidota</taxon>
        <taxon>Cytophagia</taxon>
        <taxon>Cytophagales</taxon>
        <taxon>Leadbetterellaceae</taxon>
        <taxon>Emticicia</taxon>
    </lineage>
</organism>
<reference evidence="10" key="1">
    <citation type="journal article" date="2019" name="Int. J. Syst. Evol. Microbiol.">
        <title>The Global Catalogue of Microorganisms (GCM) 10K type strain sequencing project: providing services to taxonomists for standard genome sequencing and annotation.</title>
        <authorList>
            <consortium name="The Broad Institute Genomics Platform"/>
            <consortium name="The Broad Institute Genome Sequencing Center for Infectious Disease"/>
            <person name="Wu L."/>
            <person name="Ma J."/>
        </authorList>
    </citation>
    <scope>NUCLEOTIDE SEQUENCE [LARGE SCALE GENOMIC DNA]</scope>
    <source>
        <strain evidence="10">KCTC 52344</strain>
    </source>
</reference>
<evidence type="ECO:0000256" key="1">
    <source>
        <dbReference type="ARBA" id="ARBA00001526"/>
    </source>
</evidence>
<name>A0ABW5JA26_9BACT</name>
<dbReference type="RefSeq" id="WP_340240411.1">
    <property type="nucleotide sequence ID" value="NZ_JBBEWC010000020.1"/>
</dbReference>
<dbReference type="EMBL" id="JBHULC010000019">
    <property type="protein sequence ID" value="MFD2522405.1"/>
    <property type="molecule type" value="Genomic_DNA"/>
</dbReference>
<feature type="domain" description="Penicillin-binding protein transpeptidase" evidence="8">
    <location>
        <begin position="46"/>
        <end position="237"/>
    </location>
</feature>
<dbReference type="InterPro" id="IPR002137">
    <property type="entry name" value="Beta-lactam_class-D_AS"/>
</dbReference>
<comment type="catalytic activity">
    <reaction evidence="1 7">
        <text>a beta-lactam + H2O = a substituted beta-amino acid</text>
        <dbReference type="Rhea" id="RHEA:20401"/>
        <dbReference type="ChEBI" id="CHEBI:15377"/>
        <dbReference type="ChEBI" id="CHEBI:35627"/>
        <dbReference type="ChEBI" id="CHEBI:140347"/>
        <dbReference type="EC" id="3.5.2.6"/>
    </reaction>
</comment>
<sequence>MKKLLTFIFIIGFLADTFSQKVQDFSKYFKDKSLEGDFFLYDYKKKQYTVSNETEFLKQTSPASTFKIPNSLIALETGVIKDENEVIKWNGEKHSREVWNADHDLKNAYKNSTVWFYQELARRIGEKNYKQYLNTCNYGNKDISAGLTTFWLGSSLAISPKNQLEFLVKLYEEKLPFSKRTFNIVKKIMIQEETPEYTLRAKTGWANTPPKDIGWYVGYVQKKDNIYFFATRIYKPVEKQMPEFAPARIEITSNILKSLGIL</sequence>
<dbReference type="NCBIfam" id="NF012161">
    <property type="entry name" value="bla_class_D_main"/>
    <property type="match status" value="1"/>
</dbReference>
<evidence type="ECO:0000256" key="5">
    <source>
        <dbReference type="ARBA" id="ARBA00022801"/>
    </source>
</evidence>
<keyword evidence="5 7" id="KW-0378">Hydrolase</keyword>
<dbReference type="GO" id="GO:0008800">
    <property type="term" value="F:beta-lactamase activity"/>
    <property type="evidence" value="ECO:0007669"/>
    <property type="project" value="UniProtKB-EC"/>
</dbReference>